<dbReference type="RefSeq" id="WP_310797669.1">
    <property type="nucleotide sequence ID" value="NZ_CP123872.1"/>
</dbReference>
<dbReference type="PANTHER" id="PTHR32308">
    <property type="entry name" value="LYASE BETA SUBUNIT, PUTATIVE (AFU_ORTHOLOGUE AFUA_4G13030)-RELATED"/>
    <property type="match status" value="1"/>
</dbReference>
<dbReference type="GO" id="GO:0000287">
    <property type="term" value="F:magnesium ion binding"/>
    <property type="evidence" value="ECO:0007669"/>
    <property type="project" value="TreeGrafter"/>
</dbReference>
<keyword evidence="8" id="KW-0456">Lyase</keyword>
<feature type="binding site" evidence="5">
    <location>
        <position position="124"/>
    </location>
    <ligand>
        <name>substrate</name>
    </ligand>
</feature>
<comment type="cofactor">
    <cofactor evidence="1">
        <name>Mg(2+)</name>
        <dbReference type="ChEBI" id="CHEBI:18420"/>
    </cofactor>
</comment>
<sequence length="280" mass="30662">MKLRRSVLFMPASNERALEKAKTIPADVLVFDLEDAVAPGAKEAARVLAVKAANSREYGEKEILIRSNAPGTPWWKEDLKAICQSKADGLVVPKVSDVGDIMGIQNSMYNAGAPCDMKFWAMIETASACLNIRQIAESGRRLAGFMMGANDLTLELHAKRTHNRLPIMTGMGMTILAARANDLCVLDSVYNDFKDITGFEAECQQAEELGFDGKTLIHPNQVASANSIFSPTQEEILEAKALINTFAEAQDKGQGVATFKGKMIEELHVREAERLLAFDI</sequence>
<feature type="binding site" evidence="6">
    <location>
        <position position="151"/>
    </location>
    <ligand>
        <name>Mg(2+)</name>
        <dbReference type="ChEBI" id="CHEBI:18420"/>
    </ligand>
</feature>
<evidence type="ECO:0000256" key="4">
    <source>
        <dbReference type="ARBA" id="ARBA00022842"/>
    </source>
</evidence>
<dbReference type="Proteomes" id="UP001268683">
    <property type="component" value="Chromosome"/>
</dbReference>
<dbReference type="InterPro" id="IPR015813">
    <property type="entry name" value="Pyrv/PenolPyrv_kinase-like_dom"/>
</dbReference>
<dbReference type="GO" id="GO:0006107">
    <property type="term" value="P:oxaloacetate metabolic process"/>
    <property type="evidence" value="ECO:0007669"/>
    <property type="project" value="TreeGrafter"/>
</dbReference>
<feature type="binding site" evidence="5">
    <location>
        <position position="66"/>
    </location>
    <ligand>
        <name>substrate</name>
    </ligand>
</feature>
<dbReference type="AlphaFoldDB" id="A0AA52H8H3"/>
<dbReference type="GO" id="GO:0016829">
    <property type="term" value="F:lyase activity"/>
    <property type="evidence" value="ECO:0007669"/>
    <property type="project" value="UniProtKB-KW"/>
</dbReference>
<feature type="domain" description="HpcH/HpaI aldolase/citrate lyase" evidence="7">
    <location>
        <begin position="5"/>
        <end position="219"/>
    </location>
</feature>
<name>A0AA52H8H3_9PROT</name>
<reference evidence="8" key="1">
    <citation type="submission" date="2023-04" db="EMBL/GenBank/DDBJ databases">
        <title>Complete genome sequence of Temperatibacter marinus.</title>
        <authorList>
            <person name="Rong J.-C."/>
            <person name="Yi M.-L."/>
            <person name="Zhao Q."/>
        </authorList>
    </citation>
    <scope>NUCLEOTIDE SEQUENCE</scope>
    <source>
        <strain evidence="8">NBRC 110045</strain>
    </source>
</reference>
<dbReference type="Gene3D" id="3.20.20.60">
    <property type="entry name" value="Phosphoenolpyruvate-binding domains"/>
    <property type="match status" value="1"/>
</dbReference>
<dbReference type="PANTHER" id="PTHR32308:SF10">
    <property type="entry name" value="CITRATE LYASE SUBUNIT BETA"/>
    <property type="match status" value="1"/>
</dbReference>
<evidence type="ECO:0000256" key="1">
    <source>
        <dbReference type="ARBA" id="ARBA00001946"/>
    </source>
</evidence>
<comment type="similarity">
    <text evidence="2">Belongs to the HpcH/HpaI aldolase family.</text>
</comment>
<dbReference type="InterPro" id="IPR005000">
    <property type="entry name" value="Aldolase/citrate-lyase_domain"/>
</dbReference>
<dbReference type="SUPFAM" id="SSF51621">
    <property type="entry name" value="Phosphoenolpyruvate/pyruvate domain"/>
    <property type="match status" value="1"/>
</dbReference>
<protein>
    <submittedName>
        <fullName evidence="8">CoA ester lyase</fullName>
    </submittedName>
</protein>
<evidence type="ECO:0000256" key="5">
    <source>
        <dbReference type="PIRSR" id="PIRSR015582-1"/>
    </source>
</evidence>
<evidence type="ECO:0000259" key="7">
    <source>
        <dbReference type="Pfam" id="PF03328"/>
    </source>
</evidence>
<feature type="binding site" evidence="6">
    <location>
        <position position="124"/>
    </location>
    <ligand>
        <name>Mg(2+)</name>
        <dbReference type="ChEBI" id="CHEBI:18420"/>
    </ligand>
</feature>
<evidence type="ECO:0000256" key="2">
    <source>
        <dbReference type="ARBA" id="ARBA00005568"/>
    </source>
</evidence>
<evidence type="ECO:0000256" key="3">
    <source>
        <dbReference type="ARBA" id="ARBA00022723"/>
    </source>
</evidence>
<accession>A0AA52H8H3</accession>
<evidence type="ECO:0000313" key="8">
    <source>
        <dbReference type="EMBL" id="WND01839.1"/>
    </source>
</evidence>
<keyword evidence="3 6" id="KW-0479">Metal-binding</keyword>
<keyword evidence="4 6" id="KW-0460">Magnesium</keyword>
<dbReference type="Pfam" id="PF03328">
    <property type="entry name" value="HpcH_HpaI"/>
    <property type="match status" value="1"/>
</dbReference>
<keyword evidence="9" id="KW-1185">Reference proteome</keyword>
<dbReference type="InterPro" id="IPR040442">
    <property type="entry name" value="Pyrv_kinase-like_dom_sf"/>
</dbReference>
<dbReference type="InterPro" id="IPR011206">
    <property type="entry name" value="Citrate_lyase_beta/mcl1/mcl2"/>
</dbReference>
<dbReference type="PIRSF" id="PIRSF015582">
    <property type="entry name" value="Cit_lyase_B"/>
    <property type="match status" value="1"/>
</dbReference>
<gene>
    <name evidence="8" type="ORF">QGN29_09780</name>
</gene>
<dbReference type="EMBL" id="CP123872">
    <property type="protein sequence ID" value="WND01839.1"/>
    <property type="molecule type" value="Genomic_DNA"/>
</dbReference>
<organism evidence="8 9">
    <name type="scientific">Temperatibacter marinus</name>
    <dbReference type="NCBI Taxonomy" id="1456591"/>
    <lineage>
        <taxon>Bacteria</taxon>
        <taxon>Pseudomonadati</taxon>
        <taxon>Pseudomonadota</taxon>
        <taxon>Alphaproteobacteria</taxon>
        <taxon>Kordiimonadales</taxon>
        <taxon>Temperatibacteraceae</taxon>
        <taxon>Temperatibacter</taxon>
    </lineage>
</organism>
<evidence type="ECO:0000256" key="6">
    <source>
        <dbReference type="PIRSR" id="PIRSR015582-2"/>
    </source>
</evidence>
<proteinExistence type="inferred from homology"/>
<dbReference type="KEGG" id="tmk:QGN29_09780"/>
<evidence type="ECO:0000313" key="9">
    <source>
        <dbReference type="Proteomes" id="UP001268683"/>
    </source>
</evidence>